<keyword evidence="2" id="KW-1185">Reference proteome</keyword>
<dbReference type="RefSeq" id="XP_024583107.1">
    <property type="nucleotide sequence ID" value="XM_024717627.1"/>
</dbReference>
<sequence>MEERANDSEIIELLKGIPNFYALMDFKKFIHSENDNIQKVLKHYEEFEQSTLKDITITESAYKEFLQKKTPWIDEGYFDSFVDSHQFQLRLANLKLYYAHRRQKLLNDLPRDTNVIGKFRALRKFDSQLRKLKKNMKSDLKNIDGEEDNLMKDWDRVVLKLSE</sequence>
<evidence type="ECO:0000313" key="1">
    <source>
        <dbReference type="EMBL" id="CEG46738.1"/>
    </source>
</evidence>
<accession>A0A0P1AZ77</accession>
<proteinExistence type="predicted"/>
<reference evidence="2" key="1">
    <citation type="submission" date="2014-09" db="EMBL/GenBank/DDBJ databases">
        <authorList>
            <person name="Sharma Rahul"/>
            <person name="Thines Marco"/>
        </authorList>
    </citation>
    <scope>NUCLEOTIDE SEQUENCE [LARGE SCALE GENOMIC DNA]</scope>
</reference>
<protein>
    <submittedName>
        <fullName evidence="1">Uncharacterized protein</fullName>
    </submittedName>
</protein>
<dbReference type="Proteomes" id="UP000054928">
    <property type="component" value="Unassembled WGS sequence"/>
</dbReference>
<dbReference type="EMBL" id="CCYD01002332">
    <property type="protein sequence ID" value="CEG46738.1"/>
    <property type="molecule type" value="Genomic_DNA"/>
</dbReference>
<dbReference type="GeneID" id="36398477"/>
<dbReference type="AlphaFoldDB" id="A0A0P1AZ77"/>
<organism evidence="1 2">
    <name type="scientific">Plasmopara halstedii</name>
    <name type="common">Downy mildew of sunflower</name>
    <dbReference type="NCBI Taxonomy" id="4781"/>
    <lineage>
        <taxon>Eukaryota</taxon>
        <taxon>Sar</taxon>
        <taxon>Stramenopiles</taxon>
        <taxon>Oomycota</taxon>
        <taxon>Peronosporomycetes</taxon>
        <taxon>Peronosporales</taxon>
        <taxon>Peronosporaceae</taxon>
        <taxon>Plasmopara</taxon>
    </lineage>
</organism>
<name>A0A0P1AZ77_PLAHL</name>
<evidence type="ECO:0000313" key="2">
    <source>
        <dbReference type="Proteomes" id="UP000054928"/>
    </source>
</evidence>